<gene>
    <name evidence="1" type="ORF">HYDPIDRAFT_34649</name>
</gene>
<evidence type="ECO:0000313" key="2">
    <source>
        <dbReference type="Proteomes" id="UP000053820"/>
    </source>
</evidence>
<proteinExistence type="predicted"/>
<dbReference type="EMBL" id="KN840040">
    <property type="protein sequence ID" value="KIJ57948.1"/>
    <property type="molecule type" value="Genomic_DNA"/>
</dbReference>
<organism evidence="1 2">
    <name type="scientific">Hydnomerulius pinastri MD-312</name>
    <dbReference type="NCBI Taxonomy" id="994086"/>
    <lineage>
        <taxon>Eukaryota</taxon>
        <taxon>Fungi</taxon>
        <taxon>Dikarya</taxon>
        <taxon>Basidiomycota</taxon>
        <taxon>Agaricomycotina</taxon>
        <taxon>Agaricomycetes</taxon>
        <taxon>Agaricomycetidae</taxon>
        <taxon>Boletales</taxon>
        <taxon>Boletales incertae sedis</taxon>
        <taxon>Leucogyrophana</taxon>
    </lineage>
</organism>
<keyword evidence="2" id="KW-1185">Reference proteome</keyword>
<protein>
    <submittedName>
        <fullName evidence="1">Uncharacterized protein</fullName>
    </submittedName>
</protein>
<dbReference type="OrthoDB" id="3212410at2759"/>
<name>A0A0C9VXA8_9AGAM</name>
<dbReference type="HOGENOM" id="CLU_2574171_0_0_1"/>
<accession>A0A0C9VXA8</accession>
<dbReference type="Proteomes" id="UP000053820">
    <property type="component" value="Unassembled WGS sequence"/>
</dbReference>
<evidence type="ECO:0000313" key="1">
    <source>
        <dbReference type="EMBL" id="KIJ57948.1"/>
    </source>
</evidence>
<sequence>MYEADLRKTDIFNRRLITSRKRTRNLFDIASTWKRTVLHTPVLADREVTRRSDGRIIDSDEDEIQIHRHSPPAPRAWTYGA</sequence>
<dbReference type="AlphaFoldDB" id="A0A0C9VXA8"/>
<reference evidence="1 2" key="1">
    <citation type="submission" date="2014-04" db="EMBL/GenBank/DDBJ databases">
        <title>Evolutionary Origins and Diversification of the Mycorrhizal Mutualists.</title>
        <authorList>
            <consortium name="DOE Joint Genome Institute"/>
            <consortium name="Mycorrhizal Genomics Consortium"/>
            <person name="Kohler A."/>
            <person name="Kuo A."/>
            <person name="Nagy L.G."/>
            <person name="Floudas D."/>
            <person name="Copeland A."/>
            <person name="Barry K.W."/>
            <person name="Cichocki N."/>
            <person name="Veneault-Fourrey C."/>
            <person name="LaButti K."/>
            <person name="Lindquist E.A."/>
            <person name="Lipzen A."/>
            <person name="Lundell T."/>
            <person name="Morin E."/>
            <person name="Murat C."/>
            <person name="Riley R."/>
            <person name="Ohm R."/>
            <person name="Sun H."/>
            <person name="Tunlid A."/>
            <person name="Henrissat B."/>
            <person name="Grigoriev I.V."/>
            <person name="Hibbett D.S."/>
            <person name="Martin F."/>
        </authorList>
    </citation>
    <scope>NUCLEOTIDE SEQUENCE [LARGE SCALE GENOMIC DNA]</scope>
    <source>
        <strain evidence="1 2">MD-312</strain>
    </source>
</reference>